<keyword evidence="3 8" id="KW-0945">Host-virus interaction</keyword>
<comment type="function">
    <text evidence="8">Forms an icosahedral capsid with a T=7 symmetry and a 50 nm diameter. The capsid is composed of 72 pentamers linked to each other by disulfide bonds and associated with L2 proteins. Binds to heparan sulfate proteoglycans on cell surface of basal layer keratinocytes to provide initial virion attachment. This binding mediates a conformational change in the virus capsid that facilitates efficient infection. The virion enters the host cell via endocytosis. During virus trafficking, L1 protein dissociates from the viral DNA and the genomic DNA is released to the host nucleus. The virion assembly takes place within the cell nucleus. Encapsulates the genomic DNA together with protein L2.</text>
</comment>
<proteinExistence type="inferred from homology"/>
<comment type="similarity">
    <text evidence="8">Belongs to the papillomaviridae L1 protein family.</text>
</comment>
<keyword evidence="4 8" id="KW-1161">Viral attachment to host cell</keyword>
<evidence type="ECO:0000256" key="3">
    <source>
        <dbReference type="ARBA" id="ARBA00022581"/>
    </source>
</evidence>
<evidence type="ECO:0000256" key="6">
    <source>
        <dbReference type="ARBA" id="ARBA00022921"/>
    </source>
</evidence>
<feature type="compositionally biased region" description="Basic residues" evidence="9">
    <location>
        <begin position="499"/>
        <end position="513"/>
    </location>
</feature>
<dbReference type="PRINTS" id="PR00865">
    <property type="entry name" value="HPVCAPSIDL1"/>
</dbReference>
<dbReference type="GO" id="GO:0039620">
    <property type="term" value="C:T=7 icosahedral viral capsid"/>
    <property type="evidence" value="ECO:0007669"/>
    <property type="project" value="UniProtKB-KW"/>
</dbReference>
<keyword evidence="6 8" id="KW-0426">Late protein</keyword>
<feature type="region of interest" description="Disordered" evidence="9">
    <location>
        <begin position="112"/>
        <end position="160"/>
    </location>
</feature>
<reference evidence="10 11" key="1">
    <citation type="submission" date="2018-07" db="EMBL/GenBank/DDBJ databases">
        <title>Uncovering a Universe of Circular DNA Viruses in Animal Metagenomes.</title>
        <authorList>
            <person name="Tisza M."/>
            <person name="Buck C."/>
            <person name="Pastrana D."/>
            <person name="Welch N."/>
            <person name="Peretti A."/>
        </authorList>
    </citation>
    <scope>NUCLEOTIDE SEQUENCE [LARGE SCALE GENOMIC DNA]</scope>
    <source>
        <strain evidence="10">Ctdb15</strain>
    </source>
</reference>
<evidence type="ECO:0000256" key="8">
    <source>
        <dbReference type="RuleBase" id="RU361248"/>
    </source>
</evidence>
<evidence type="ECO:0000256" key="1">
    <source>
        <dbReference type="ARBA" id="ARBA00004328"/>
    </source>
</evidence>
<feature type="compositionally biased region" description="Polar residues" evidence="9">
    <location>
        <begin position="144"/>
        <end position="154"/>
    </location>
</feature>
<dbReference type="Gene3D" id="2.60.175.20">
    <property type="entry name" value="Major capsid L1 (late) superfamily, Papillomavirus"/>
    <property type="match status" value="1"/>
</dbReference>
<evidence type="ECO:0000313" key="10">
    <source>
        <dbReference type="EMBL" id="QXP49528.1"/>
    </source>
</evidence>
<gene>
    <name evidence="8" type="primary">L1</name>
</gene>
<evidence type="ECO:0000256" key="2">
    <source>
        <dbReference type="ARBA" id="ARBA00022561"/>
    </source>
</evidence>
<sequence length="513" mass="56566">MFNSRGKIPVAVPYSEGGNLTEPYIKSTDEYVKESDITYVVQSENIRLEGHPFKKVDDKTPFVSPSRFNVVGLDLPDMNKLYLPPMAGNIGLDSEIAVWKIVGLRVDSQGPLQPATTGQRASAAIPSDSGAKNADLNDGPPDSPYNNHLPNFTESEAGDDPVDANVTVTYSWGMEHKQVQLLCVGCEPALGVHEAKVDPTALDAAAWAGDIKRVTSDIADGDLHEFGYGNIDYNNCCKDLSLLPIEMCYNNGPTKILDKLTMDNDKTGNKCFFCWEKTGAGVRHSRLTEGLKFSEDGTHQTQRIPQQQNVITSGMISSAGDLFNKNYWLNKAKGPNNGVLWDNKLYITFVDNTRGYIHQLSSVSASADGNPLHYDPTKTSCFLRHVREFKITVLVRLCHVKLEAKLITWLMQYNANWLKNIGFNFSYGQGEPVVGFREVLQPQLGLLGEKEEENERDFHCIKVDCSGHASLVQSHQSHHPLALSYHSAVGYSEAPPVKKAAKRAAPKPRGGAK</sequence>
<keyword evidence="7 8" id="KW-1160">Virus entry into host cell</keyword>
<evidence type="ECO:0000256" key="9">
    <source>
        <dbReference type="SAM" id="MobiDB-lite"/>
    </source>
</evidence>
<dbReference type="InterPro" id="IPR002210">
    <property type="entry name" value="Capsid_L1_Papillomavir"/>
</dbReference>
<comment type="subunit">
    <text evidence="8">Self-assembles into homopentamers. The capsid has an icosahedral symmetry and consists of 72 capsomers, with each capsomer being a pentamer of L1. Interacts with the minor capsid protein L2; this interaction is necessary for viral genome encapsidation.</text>
</comment>
<dbReference type="GO" id="GO:0019062">
    <property type="term" value="P:virion attachment to host cell"/>
    <property type="evidence" value="ECO:0007669"/>
    <property type="project" value="UniProtKB-UniRule"/>
</dbReference>
<evidence type="ECO:0000256" key="7">
    <source>
        <dbReference type="ARBA" id="ARBA00023296"/>
    </source>
</evidence>
<dbReference type="InterPro" id="IPR011222">
    <property type="entry name" value="dsDNA_vir_gr_I_capsid"/>
</dbReference>
<dbReference type="Pfam" id="PF00500">
    <property type="entry name" value="Late_protein_L1"/>
    <property type="match status" value="1"/>
</dbReference>
<dbReference type="Proteomes" id="UP000281976">
    <property type="component" value="Segment"/>
</dbReference>
<keyword evidence="2 8" id="KW-0167">Capsid protein</keyword>
<dbReference type="GO" id="GO:0005198">
    <property type="term" value="F:structural molecule activity"/>
    <property type="evidence" value="ECO:0007669"/>
    <property type="project" value="InterPro"/>
</dbReference>
<accession>A0A8F5XVW6</accession>
<comment type="subcellular location">
    <subcellularLocation>
        <location evidence="1 8">Virion</location>
    </subcellularLocation>
</comment>
<dbReference type="InterPro" id="IPR036973">
    <property type="entry name" value="Capsid_L1_sf_Papillomavir"/>
</dbReference>
<evidence type="ECO:0000313" key="11">
    <source>
        <dbReference type="Proteomes" id="UP000281976"/>
    </source>
</evidence>
<dbReference type="EMBL" id="MH616908">
    <property type="protein sequence ID" value="QXP49528.1"/>
    <property type="molecule type" value="Genomic_DNA"/>
</dbReference>
<feature type="region of interest" description="Disordered" evidence="9">
    <location>
        <begin position="494"/>
        <end position="513"/>
    </location>
</feature>
<keyword evidence="8" id="KW-1145">T=7 icosahedral capsid protein</keyword>
<dbReference type="GO" id="GO:0046718">
    <property type="term" value="P:symbiont entry into host cell"/>
    <property type="evidence" value="ECO:0007669"/>
    <property type="project" value="UniProtKB-UniRule"/>
</dbReference>
<name>A0A8F5XVW6_9PAPI</name>
<evidence type="ECO:0000256" key="4">
    <source>
        <dbReference type="ARBA" id="ARBA00022804"/>
    </source>
</evidence>
<dbReference type="SUPFAM" id="SSF88648">
    <property type="entry name" value="Group I dsDNA viruses"/>
    <property type="match status" value="1"/>
</dbReference>
<protein>
    <recommendedName>
        <fullName evidence="8">Major capsid protein L1</fullName>
    </recommendedName>
</protein>
<keyword evidence="5 8" id="KW-0946">Virion</keyword>
<evidence type="ECO:0000256" key="5">
    <source>
        <dbReference type="ARBA" id="ARBA00022844"/>
    </source>
</evidence>
<organism evidence="10">
    <name type="scientific">Papillomaviridae sp</name>
    <dbReference type="NCBI Taxonomy" id="2052558"/>
    <lineage>
        <taxon>Viruses</taxon>
        <taxon>Monodnaviria</taxon>
        <taxon>Shotokuvirae</taxon>
        <taxon>Cossaviricota</taxon>
        <taxon>Papovaviricetes</taxon>
        <taxon>Zurhausenvirales</taxon>
        <taxon>Papillomaviridae</taxon>
    </lineage>
</organism>